<keyword evidence="3" id="KW-1185">Reference proteome</keyword>
<dbReference type="AlphaFoldDB" id="A0A507DUQ5"/>
<keyword evidence="1" id="KW-0732">Signal</keyword>
<dbReference type="SUPFAM" id="SSF52266">
    <property type="entry name" value="SGNH hydrolase"/>
    <property type="match status" value="1"/>
</dbReference>
<accession>A0A507DUQ5</accession>
<dbReference type="EMBL" id="QEAQ01000147">
    <property type="protein sequence ID" value="TPX54610.1"/>
    <property type="molecule type" value="Genomic_DNA"/>
</dbReference>
<dbReference type="CDD" id="cd01824">
    <property type="entry name" value="Phospholipase_B_like"/>
    <property type="match status" value="1"/>
</dbReference>
<gene>
    <name evidence="2" type="ORF">PhCBS80983_g05855</name>
</gene>
<dbReference type="GO" id="GO:0006644">
    <property type="term" value="P:phospholipid metabolic process"/>
    <property type="evidence" value="ECO:0007669"/>
    <property type="project" value="TreeGrafter"/>
</dbReference>
<evidence type="ECO:0000256" key="1">
    <source>
        <dbReference type="SAM" id="SignalP"/>
    </source>
</evidence>
<protein>
    <submittedName>
        <fullName evidence="2">Uncharacterized protein</fullName>
    </submittedName>
</protein>
<name>A0A507DUQ5_9FUNG</name>
<dbReference type="STRING" id="109895.A0A507DUQ5"/>
<dbReference type="GO" id="GO:0004620">
    <property type="term" value="F:phospholipase activity"/>
    <property type="evidence" value="ECO:0007669"/>
    <property type="project" value="InterPro"/>
</dbReference>
<feature type="signal peptide" evidence="1">
    <location>
        <begin position="1"/>
        <end position="19"/>
    </location>
</feature>
<dbReference type="PANTHER" id="PTHR21325">
    <property type="entry name" value="PHOSPHOLIPASE B, PLB1"/>
    <property type="match status" value="1"/>
</dbReference>
<reference evidence="2 3" key="1">
    <citation type="journal article" date="2019" name="Sci. Rep.">
        <title>Comparative genomics of chytrid fungi reveal insights into the obligate biotrophic and pathogenic lifestyle of Synchytrium endobioticum.</title>
        <authorList>
            <person name="van de Vossenberg B.T.L.H."/>
            <person name="Warris S."/>
            <person name="Nguyen H.D.T."/>
            <person name="van Gent-Pelzer M.P.E."/>
            <person name="Joly D.L."/>
            <person name="van de Geest H.C."/>
            <person name="Bonants P.J.M."/>
            <person name="Smith D.S."/>
            <person name="Levesque C.A."/>
            <person name="van der Lee T.A.J."/>
        </authorList>
    </citation>
    <scope>NUCLEOTIDE SEQUENCE [LARGE SCALE GENOMIC DNA]</scope>
    <source>
        <strain evidence="2 3">CBS 809.83</strain>
    </source>
</reference>
<proteinExistence type="predicted"/>
<dbReference type="Pfam" id="PF00657">
    <property type="entry name" value="Lipase_GDSL"/>
    <property type="match status" value="1"/>
</dbReference>
<evidence type="ECO:0000313" key="3">
    <source>
        <dbReference type="Proteomes" id="UP000318582"/>
    </source>
</evidence>
<organism evidence="2 3">
    <name type="scientific">Powellomyces hirtus</name>
    <dbReference type="NCBI Taxonomy" id="109895"/>
    <lineage>
        <taxon>Eukaryota</taxon>
        <taxon>Fungi</taxon>
        <taxon>Fungi incertae sedis</taxon>
        <taxon>Chytridiomycota</taxon>
        <taxon>Chytridiomycota incertae sedis</taxon>
        <taxon>Chytridiomycetes</taxon>
        <taxon>Spizellomycetales</taxon>
        <taxon>Powellomycetaceae</taxon>
        <taxon>Powellomyces</taxon>
    </lineage>
</organism>
<comment type="caution">
    <text evidence="2">The sequence shown here is derived from an EMBL/GenBank/DDBJ whole genome shotgun (WGS) entry which is preliminary data.</text>
</comment>
<dbReference type="PANTHER" id="PTHR21325:SF31">
    <property type="entry name" value="GH22081P-RELATED"/>
    <property type="match status" value="1"/>
</dbReference>
<dbReference type="InterPro" id="IPR001087">
    <property type="entry name" value="GDSL"/>
</dbReference>
<dbReference type="Proteomes" id="UP000318582">
    <property type="component" value="Unassembled WGS sequence"/>
</dbReference>
<sequence>MTLLTYLVPVVALLAQVAALPATSSAIHPRAPLAGQFAGDIGACPPLPMRTTVPTSVKDLRPDDFKAVMAIGDSITAAFAAEGMKLNPVENILENRGISFTMGGDKGAVTVANMLKRFSPKIVGASTGDRIVSLCSGRLCGIGGYFPQDRFNAALSGAKVENLDRELNYLIKTVKEDKTINYQKDWKFMSILIGANDMCDVCDGTNLDGDTYERLIRAAFEKVRINLPNTVINVMTIFKVSEIWPLTKNELQCKIKRALGLKALCGCAFVDGDTASGVAKRKVMDDYAAIWNQRLLKVVTEYRGKYDNFAVILDPAGGNTPLTQFDPSFVSNIDCFHPSERAHKYMARNLWNNLFLDSTNKAQKWPKDLDNTIYCPTATDRIQVA</sequence>
<dbReference type="InterPro" id="IPR038885">
    <property type="entry name" value="PLB1"/>
</dbReference>
<dbReference type="Gene3D" id="3.40.50.1110">
    <property type="entry name" value="SGNH hydrolase"/>
    <property type="match status" value="1"/>
</dbReference>
<dbReference type="InterPro" id="IPR036514">
    <property type="entry name" value="SGNH_hydro_sf"/>
</dbReference>
<dbReference type="InterPro" id="IPR035547">
    <property type="entry name" value="Phospholipase_B"/>
</dbReference>
<feature type="chain" id="PRO_5021459770" evidence="1">
    <location>
        <begin position="20"/>
        <end position="385"/>
    </location>
</feature>
<evidence type="ECO:0000313" key="2">
    <source>
        <dbReference type="EMBL" id="TPX54610.1"/>
    </source>
</evidence>